<evidence type="ECO:0000256" key="1">
    <source>
        <dbReference type="PROSITE-ProRule" id="PRU00288"/>
    </source>
</evidence>
<dbReference type="Gene3D" id="1.10.220.150">
    <property type="entry name" value="Arf GTPase activating protein"/>
    <property type="match status" value="1"/>
</dbReference>
<name>A0ABD3MRQ4_9STRA</name>
<evidence type="ECO:0000313" key="4">
    <source>
        <dbReference type="EMBL" id="KAL3765536.1"/>
    </source>
</evidence>
<feature type="region of interest" description="Disordered" evidence="2">
    <location>
        <begin position="189"/>
        <end position="224"/>
    </location>
</feature>
<gene>
    <name evidence="4" type="ORF">ACHAWU_003077</name>
</gene>
<dbReference type="GO" id="GO:0008270">
    <property type="term" value="F:zinc ion binding"/>
    <property type="evidence" value="ECO:0007669"/>
    <property type="project" value="UniProtKB-KW"/>
</dbReference>
<comment type="caution">
    <text evidence="4">The sequence shown here is derived from an EMBL/GenBank/DDBJ whole genome shotgun (WGS) entry which is preliminary data.</text>
</comment>
<dbReference type="AlphaFoldDB" id="A0ABD3MRQ4"/>
<proteinExistence type="predicted"/>
<dbReference type="SUPFAM" id="SSF57863">
    <property type="entry name" value="ArfGap/RecO-like zinc finger"/>
    <property type="match status" value="1"/>
</dbReference>
<feature type="domain" description="Arf-GAP" evidence="3">
    <location>
        <begin position="20"/>
        <end position="102"/>
    </location>
</feature>
<keyword evidence="1" id="KW-0479">Metal-binding</keyword>
<reference evidence="4 5" key="1">
    <citation type="submission" date="2024-10" db="EMBL/GenBank/DDBJ databases">
        <title>Updated reference genomes for cyclostephanoid diatoms.</title>
        <authorList>
            <person name="Roberts W.R."/>
            <person name="Alverson A.J."/>
        </authorList>
    </citation>
    <scope>NUCLEOTIDE SEQUENCE [LARGE SCALE GENOMIC DNA]</scope>
    <source>
        <strain evidence="4 5">AJA232-27</strain>
    </source>
</reference>
<dbReference type="Pfam" id="PF01412">
    <property type="entry name" value="ArfGap"/>
    <property type="match status" value="1"/>
</dbReference>
<dbReference type="InterPro" id="IPR037278">
    <property type="entry name" value="ARFGAP/RecO"/>
</dbReference>
<dbReference type="PROSITE" id="PS50115">
    <property type="entry name" value="ARFGAP"/>
    <property type="match status" value="1"/>
</dbReference>
<dbReference type="EMBL" id="JALLBG020000095">
    <property type="protein sequence ID" value="KAL3765536.1"/>
    <property type="molecule type" value="Genomic_DNA"/>
</dbReference>
<feature type="compositionally biased region" description="Low complexity" evidence="2">
    <location>
        <begin position="239"/>
        <end position="255"/>
    </location>
</feature>
<keyword evidence="5" id="KW-1185">Reference proteome</keyword>
<dbReference type="Proteomes" id="UP001530293">
    <property type="component" value="Unassembled WGS sequence"/>
</dbReference>
<keyword evidence="1" id="KW-0863">Zinc-finger</keyword>
<dbReference type="SMART" id="SM00105">
    <property type="entry name" value="ArfGap"/>
    <property type="match status" value="1"/>
</dbReference>
<organism evidence="4 5">
    <name type="scientific">Discostella pseudostelligera</name>
    <dbReference type="NCBI Taxonomy" id="259834"/>
    <lineage>
        <taxon>Eukaryota</taxon>
        <taxon>Sar</taxon>
        <taxon>Stramenopiles</taxon>
        <taxon>Ochrophyta</taxon>
        <taxon>Bacillariophyta</taxon>
        <taxon>Coscinodiscophyceae</taxon>
        <taxon>Thalassiosirophycidae</taxon>
        <taxon>Stephanodiscales</taxon>
        <taxon>Stephanodiscaceae</taxon>
        <taxon>Discostella</taxon>
    </lineage>
</organism>
<protein>
    <recommendedName>
        <fullName evidence="3">Arf-GAP domain-containing protein</fullName>
    </recommendedName>
</protein>
<keyword evidence="1" id="KW-0862">Zinc</keyword>
<feature type="region of interest" description="Disordered" evidence="2">
    <location>
        <begin position="236"/>
        <end position="255"/>
    </location>
</feature>
<evidence type="ECO:0000259" key="3">
    <source>
        <dbReference type="PROSITE" id="PS50115"/>
    </source>
</evidence>
<accession>A0ABD3MRQ4</accession>
<dbReference type="InterPro" id="IPR038508">
    <property type="entry name" value="ArfGAP_dom_sf"/>
</dbReference>
<evidence type="ECO:0000313" key="5">
    <source>
        <dbReference type="Proteomes" id="UP001530293"/>
    </source>
</evidence>
<sequence length="255" mass="27885">MCRAEMAGDDKHRPKSGFPPSCLPIVRLLAGNQCCVDCGYDQSNGLNYASIGYGTILCQHCAHRHMTLSREDSNVKHIKDDVWNLRSTLSLFEGGNRRLLEFVILRSKQQPPKKGSSESYSEDVMSFNSVYQSGAACEYRENLAKKVDAAFLGYVNARKLEDAAKVELIHATDTSHRDPFQQILSQNTRSMSIGGSPGFGHNNPPKGYDSASIPRRGSHDSGAPSIDMIKQRIASRRMSINSSSGSGISGNQGIS</sequence>
<dbReference type="InterPro" id="IPR001164">
    <property type="entry name" value="ArfGAP_dom"/>
</dbReference>
<evidence type="ECO:0000256" key="2">
    <source>
        <dbReference type="SAM" id="MobiDB-lite"/>
    </source>
</evidence>